<dbReference type="RefSeq" id="WP_317702826.1">
    <property type="nucleotide sequence ID" value="NZ_CP136921.1"/>
</dbReference>
<name>A0ABZ0J5C5_9BURK</name>
<dbReference type="Proteomes" id="UP001303211">
    <property type="component" value="Chromosome"/>
</dbReference>
<evidence type="ECO:0000313" key="2">
    <source>
        <dbReference type="Proteomes" id="UP001303211"/>
    </source>
</evidence>
<gene>
    <name evidence="1" type="ORF">P4826_05105</name>
</gene>
<protein>
    <submittedName>
        <fullName evidence="1">Uncharacterized protein</fullName>
    </submittedName>
</protein>
<reference evidence="1 2" key="1">
    <citation type="submission" date="2023-03" db="EMBL/GenBank/DDBJ databases">
        <title>Diaphorobacter basophil sp. nov., isolated from a sewage-treatment plant.</title>
        <authorList>
            <person name="Yang K."/>
        </authorList>
    </citation>
    <scope>NUCLEOTIDE SEQUENCE [LARGE SCALE GENOMIC DNA]</scope>
    <source>
        <strain evidence="1 2">Y-1</strain>
    </source>
</reference>
<evidence type="ECO:0000313" key="1">
    <source>
        <dbReference type="EMBL" id="WOO33460.1"/>
    </source>
</evidence>
<dbReference type="SUPFAM" id="SSF100950">
    <property type="entry name" value="NagB/RpiA/CoA transferase-like"/>
    <property type="match status" value="1"/>
</dbReference>
<proteinExistence type="predicted"/>
<sequence>MLPLAMAARNSGDLVIVQAERIATQGALNPRKVKISGVLVDCVVVDQTEHHEQTFGTFYSAA</sequence>
<dbReference type="InterPro" id="IPR037171">
    <property type="entry name" value="NagB/RpiA_transferase-like"/>
</dbReference>
<dbReference type="PANTHER" id="PTHR43293">
    <property type="entry name" value="ACETATE COA-TRANSFERASE YDIF"/>
    <property type="match status" value="1"/>
</dbReference>
<accession>A0ABZ0J5C5</accession>
<organism evidence="1 2">
    <name type="scientific">Diaphorobacter limosus</name>
    <dbReference type="NCBI Taxonomy" id="3036128"/>
    <lineage>
        <taxon>Bacteria</taxon>
        <taxon>Pseudomonadati</taxon>
        <taxon>Pseudomonadota</taxon>
        <taxon>Betaproteobacteria</taxon>
        <taxon>Burkholderiales</taxon>
        <taxon>Comamonadaceae</taxon>
        <taxon>Diaphorobacter</taxon>
    </lineage>
</organism>
<dbReference type="PANTHER" id="PTHR43293:SF1">
    <property type="entry name" value="ACETATE COA-TRANSFERASE YDIF"/>
    <property type="match status" value="1"/>
</dbReference>
<dbReference type="EMBL" id="CP136921">
    <property type="protein sequence ID" value="WOO33460.1"/>
    <property type="molecule type" value="Genomic_DNA"/>
</dbReference>
<dbReference type="Gene3D" id="3.40.1080.10">
    <property type="entry name" value="Glutaconate Coenzyme A-transferase"/>
    <property type="match status" value="1"/>
</dbReference>
<keyword evidence="2" id="KW-1185">Reference proteome</keyword>